<dbReference type="SUPFAM" id="SSF55920">
    <property type="entry name" value="Creatinase/aminopeptidase"/>
    <property type="match status" value="1"/>
</dbReference>
<name>A0A174GUD1_9FIRM</name>
<dbReference type="InterPro" id="IPR036005">
    <property type="entry name" value="Creatinase/aminopeptidase-like"/>
</dbReference>
<dbReference type="InterPro" id="IPR050659">
    <property type="entry name" value="Peptidase_M24B"/>
</dbReference>
<dbReference type="EC" id="3.4.-.-" evidence="3"/>
<proteinExistence type="predicted"/>
<evidence type="ECO:0000313" key="4">
    <source>
        <dbReference type="Proteomes" id="UP000095651"/>
    </source>
</evidence>
<keyword evidence="3" id="KW-0378">Hydrolase</keyword>
<dbReference type="Gene3D" id="3.90.230.10">
    <property type="entry name" value="Creatinase/methionine aminopeptidase superfamily"/>
    <property type="match status" value="1"/>
</dbReference>
<feature type="domain" description="Creatinase N-terminal" evidence="2">
    <location>
        <begin position="9"/>
        <end position="133"/>
    </location>
</feature>
<evidence type="ECO:0000313" key="3">
    <source>
        <dbReference type="EMBL" id="CUO66224.1"/>
    </source>
</evidence>
<protein>
    <submittedName>
        <fullName evidence="3">Xaa-Pro aminopeptidase</fullName>
        <ecNumber evidence="3">3.4.-.-</ecNumber>
        <ecNumber evidence="3">3.4.11.9</ecNumber>
    </submittedName>
</protein>
<dbReference type="EC" id="3.4.11.9" evidence="3"/>
<dbReference type="EMBL" id="CYZE01000009">
    <property type="protein sequence ID" value="CUO66224.1"/>
    <property type="molecule type" value="Genomic_DNA"/>
</dbReference>
<reference evidence="3 4" key="1">
    <citation type="submission" date="2015-09" db="EMBL/GenBank/DDBJ databases">
        <authorList>
            <consortium name="Pathogen Informatics"/>
        </authorList>
    </citation>
    <scope>NUCLEOTIDE SEQUENCE [LARGE SCALE GENOMIC DNA]</scope>
    <source>
        <strain evidence="3 4">2789STDY5608850</strain>
    </source>
</reference>
<evidence type="ECO:0000259" key="1">
    <source>
        <dbReference type="Pfam" id="PF00557"/>
    </source>
</evidence>
<gene>
    <name evidence="3" type="ORF">ERS852407_03533</name>
</gene>
<dbReference type="Proteomes" id="UP000095651">
    <property type="component" value="Unassembled WGS sequence"/>
</dbReference>
<dbReference type="Pfam" id="PF00557">
    <property type="entry name" value="Peptidase_M24"/>
    <property type="match status" value="1"/>
</dbReference>
<dbReference type="PRINTS" id="PR00599">
    <property type="entry name" value="MAPEPTIDASE"/>
</dbReference>
<sequence length="359" mass="40368">MKKIQYEKRLSGLRAYIEDHGLTGALITSYENRRYFCGFTGSSGYLLVTRDHVVLITDKRYTTQAKEQTVDCEIVEHSQDRLGLVADTMKRLGITSSVMESGMTAGEYFSLKEHLGDHRTVLEDEYFLELRMVKDEWEIETTREAIRRAEAGFDRLIPRLKIGMTEKDLADELHYLVNREGAEAMSFGTIVASGARGAMAHGFPTNKVIENGDMVVVDFGVMYDGYCSDMTRTLLFGDISQENRRIFNLVLESGKRAVEAVRPGVHSSEVEAAHRDVFIREGLDDYALRGLGHGIGLQIHECPRVQIGKDTVLRPNMIFTIEPGLYFPGVCGVRTEDDVLVTESGVENLSHTPHEIHID</sequence>
<dbReference type="GO" id="GO:0008235">
    <property type="term" value="F:metalloexopeptidase activity"/>
    <property type="evidence" value="ECO:0007669"/>
    <property type="project" value="UniProtKB-ARBA"/>
</dbReference>
<dbReference type="InterPro" id="IPR001714">
    <property type="entry name" value="Pept_M24_MAP"/>
</dbReference>
<accession>A0A174GUD1</accession>
<organism evidence="3 4">
    <name type="scientific">Hungatella hathewayi</name>
    <dbReference type="NCBI Taxonomy" id="154046"/>
    <lineage>
        <taxon>Bacteria</taxon>
        <taxon>Bacillati</taxon>
        <taxon>Bacillota</taxon>
        <taxon>Clostridia</taxon>
        <taxon>Lachnospirales</taxon>
        <taxon>Lachnospiraceae</taxon>
        <taxon>Hungatella</taxon>
    </lineage>
</organism>
<dbReference type="Pfam" id="PF01321">
    <property type="entry name" value="Creatinase_N"/>
    <property type="match status" value="1"/>
</dbReference>
<evidence type="ECO:0000259" key="2">
    <source>
        <dbReference type="Pfam" id="PF01321"/>
    </source>
</evidence>
<dbReference type="InterPro" id="IPR000994">
    <property type="entry name" value="Pept_M24"/>
</dbReference>
<dbReference type="SUPFAM" id="SSF53092">
    <property type="entry name" value="Creatinase/prolidase N-terminal domain"/>
    <property type="match status" value="1"/>
</dbReference>
<feature type="domain" description="Peptidase M24" evidence="1">
    <location>
        <begin position="141"/>
        <end position="343"/>
    </location>
</feature>
<dbReference type="GO" id="GO:0004177">
    <property type="term" value="F:aminopeptidase activity"/>
    <property type="evidence" value="ECO:0007669"/>
    <property type="project" value="UniProtKB-KW"/>
</dbReference>
<dbReference type="InterPro" id="IPR029149">
    <property type="entry name" value="Creatin/AminoP/Spt16_N"/>
</dbReference>
<dbReference type="RefSeq" id="WP_055657131.1">
    <property type="nucleotide sequence ID" value="NZ_CABIXC010000009.1"/>
</dbReference>
<dbReference type="Gene3D" id="3.40.350.10">
    <property type="entry name" value="Creatinase/prolidase N-terminal domain"/>
    <property type="match status" value="1"/>
</dbReference>
<dbReference type="AlphaFoldDB" id="A0A174GUD1"/>
<dbReference type="PANTHER" id="PTHR46112:SF2">
    <property type="entry name" value="XAA-PRO AMINOPEPTIDASE P-RELATED"/>
    <property type="match status" value="1"/>
</dbReference>
<dbReference type="InterPro" id="IPR000587">
    <property type="entry name" value="Creatinase_N"/>
</dbReference>
<dbReference type="CDD" id="cd01092">
    <property type="entry name" value="APP-like"/>
    <property type="match status" value="1"/>
</dbReference>
<keyword evidence="3" id="KW-0031">Aminopeptidase</keyword>
<dbReference type="PANTHER" id="PTHR46112">
    <property type="entry name" value="AMINOPEPTIDASE"/>
    <property type="match status" value="1"/>
</dbReference>
<keyword evidence="3" id="KW-0645">Protease</keyword>